<dbReference type="GO" id="GO:0051301">
    <property type="term" value="P:cell division"/>
    <property type="evidence" value="ECO:0007669"/>
    <property type="project" value="UniProtKB-KW"/>
</dbReference>
<dbReference type="OrthoDB" id="2629381at2"/>
<dbReference type="RefSeq" id="WP_144851989.1">
    <property type="nucleotide sequence ID" value="NZ_VNJI01000039.1"/>
</dbReference>
<keyword evidence="1" id="KW-0131">Cell cycle</keyword>
<protein>
    <submittedName>
        <fullName evidence="1">Cell division protein FtsZ</fullName>
    </submittedName>
</protein>
<gene>
    <name evidence="1" type="ORF">FPZ49_24515</name>
</gene>
<reference evidence="1 2" key="1">
    <citation type="submission" date="2019-07" db="EMBL/GenBank/DDBJ databases">
        <authorList>
            <person name="Kim J."/>
        </authorList>
    </citation>
    <scope>NUCLEOTIDE SEQUENCE [LARGE SCALE GENOMIC DNA]</scope>
    <source>
        <strain evidence="1 2">JC52</strain>
    </source>
</reference>
<dbReference type="Proteomes" id="UP000317036">
    <property type="component" value="Unassembled WGS sequence"/>
</dbReference>
<evidence type="ECO:0000313" key="1">
    <source>
        <dbReference type="EMBL" id="TVY07310.1"/>
    </source>
</evidence>
<dbReference type="InterPro" id="IPR036390">
    <property type="entry name" value="WH_DNA-bd_sf"/>
</dbReference>
<accession>A0A559K5D2</accession>
<keyword evidence="2" id="KW-1185">Reference proteome</keyword>
<proteinExistence type="predicted"/>
<organism evidence="1 2">
    <name type="scientific">Paenibacillus cremeus</name>
    <dbReference type="NCBI Taxonomy" id="2163881"/>
    <lineage>
        <taxon>Bacteria</taxon>
        <taxon>Bacillati</taxon>
        <taxon>Bacillota</taxon>
        <taxon>Bacilli</taxon>
        <taxon>Bacillales</taxon>
        <taxon>Paenibacillaceae</taxon>
        <taxon>Paenibacillus</taxon>
    </lineage>
</organism>
<sequence length="143" mass="16274">MQKNYPVEYDLNIDAIIELIRCNNCFNSQLMSVRKAVVHILSREQILSILNKNLGNGLWALLVLKKENRALNKELLGDIVNQHYDKQKGVKLLGSRHMLDEMAARLEGAGLVEVSEVGRARLYKLSDLGEELIDFIQVQKSKN</sequence>
<dbReference type="SUPFAM" id="SSF46785">
    <property type="entry name" value="Winged helix' DNA-binding domain"/>
    <property type="match status" value="1"/>
</dbReference>
<keyword evidence="1" id="KW-0132">Cell division</keyword>
<name>A0A559K5D2_9BACL</name>
<dbReference type="AlphaFoldDB" id="A0A559K5D2"/>
<evidence type="ECO:0000313" key="2">
    <source>
        <dbReference type="Proteomes" id="UP000317036"/>
    </source>
</evidence>
<dbReference type="EMBL" id="VNJI01000039">
    <property type="protein sequence ID" value="TVY07310.1"/>
    <property type="molecule type" value="Genomic_DNA"/>
</dbReference>
<comment type="caution">
    <text evidence="1">The sequence shown here is derived from an EMBL/GenBank/DDBJ whole genome shotgun (WGS) entry which is preliminary data.</text>
</comment>